<dbReference type="PROSITE" id="PS00856">
    <property type="entry name" value="GUANYLATE_KINASE_1"/>
    <property type="match status" value="1"/>
</dbReference>
<dbReference type="PANTHER" id="PTHR23117">
    <property type="entry name" value="GUANYLATE KINASE-RELATED"/>
    <property type="match status" value="1"/>
</dbReference>
<dbReference type="Proteomes" id="UP001200430">
    <property type="component" value="Unassembled WGS sequence"/>
</dbReference>
<evidence type="ECO:0000256" key="2">
    <source>
        <dbReference type="ARBA" id="ARBA00012961"/>
    </source>
</evidence>
<dbReference type="HAMAP" id="MF_00328">
    <property type="entry name" value="Guanylate_kinase"/>
    <property type="match status" value="1"/>
</dbReference>
<keyword evidence="12" id="KW-1185">Reference proteome</keyword>
<dbReference type="Gene3D" id="3.40.50.300">
    <property type="entry name" value="P-loop containing nucleotide triphosphate hydrolases"/>
    <property type="match status" value="1"/>
</dbReference>
<dbReference type="InterPro" id="IPR008145">
    <property type="entry name" value="GK/Ca_channel_bsu"/>
</dbReference>
<evidence type="ECO:0000256" key="9">
    <source>
        <dbReference type="HAMAP-Rule" id="MF_00328"/>
    </source>
</evidence>
<dbReference type="PROSITE" id="PS50052">
    <property type="entry name" value="GUANYLATE_KINASE_2"/>
    <property type="match status" value="1"/>
</dbReference>
<evidence type="ECO:0000256" key="5">
    <source>
        <dbReference type="ARBA" id="ARBA00022741"/>
    </source>
</evidence>
<comment type="subcellular location">
    <subcellularLocation>
        <location evidence="9">Cytoplasm</location>
    </subcellularLocation>
</comment>
<dbReference type="Pfam" id="PF00625">
    <property type="entry name" value="Guanylate_kin"/>
    <property type="match status" value="1"/>
</dbReference>
<keyword evidence="7 9" id="KW-0067">ATP-binding</keyword>
<dbReference type="Gene3D" id="3.30.63.10">
    <property type="entry name" value="Guanylate Kinase phosphate binding domain"/>
    <property type="match status" value="1"/>
</dbReference>
<evidence type="ECO:0000313" key="12">
    <source>
        <dbReference type="Proteomes" id="UP001200430"/>
    </source>
</evidence>
<dbReference type="NCBIfam" id="TIGR03263">
    <property type="entry name" value="guanyl_kin"/>
    <property type="match status" value="1"/>
</dbReference>
<evidence type="ECO:0000256" key="8">
    <source>
        <dbReference type="ARBA" id="ARBA00030128"/>
    </source>
</evidence>
<dbReference type="CDD" id="cd00071">
    <property type="entry name" value="GMPK"/>
    <property type="match status" value="1"/>
</dbReference>
<dbReference type="RefSeq" id="WP_236098709.1">
    <property type="nucleotide sequence ID" value="NZ_JAKGUD010000003.1"/>
</dbReference>
<keyword evidence="6 9" id="KW-0418">Kinase</keyword>
<dbReference type="InterPro" id="IPR020590">
    <property type="entry name" value="Guanylate_kinase_CS"/>
</dbReference>
<proteinExistence type="inferred from homology"/>
<dbReference type="InterPro" id="IPR008144">
    <property type="entry name" value="Guanylate_kin-like_dom"/>
</dbReference>
<comment type="similarity">
    <text evidence="1 9">Belongs to the guanylate kinase family.</text>
</comment>
<dbReference type="InterPro" id="IPR027417">
    <property type="entry name" value="P-loop_NTPase"/>
</dbReference>
<organism evidence="11 12">
    <name type="scientific">Dethiosulfovibrio marinus</name>
    <dbReference type="NCBI Taxonomy" id="133532"/>
    <lineage>
        <taxon>Bacteria</taxon>
        <taxon>Thermotogati</taxon>
        <taxon>Synergistota</taxon>
        <taxon>Synergistia</taxon>
        <taxon>Synergistales</taxon>
        <taxon>Dethiosulfovibrionaceae</taxon>
        <taxon>Dethiosulfovibrio</taxon>
    </lineage>
</organism>
<evidence type="ECO:0000313" key="11">
    <source>
        <dbReference type="EMBL" id="MCF4141947.1"/>
    </source>
</evidence>
<evidence type="ECO:0000259" key="10">
    <source>
        <dbReference type="PROSITE" id="PS50052"/>
    </source>
</evidence>
<comment type="catalytic activity">
    <reaction evidence="9">
        <text>GMP + ATP = GDP + ADP</text>
        <dbReference type="Rhea" id="RHEA:20780"/>
        <dbReference type="ChEBI" id="CHEBI:30616"/>
        <dbReference type="ChEBI" id="CHEBI:58115"/>
        <dbReference type="ChEBI" id="CHEBI:58189"/>
        <dbReference type="ChEBI" id="CHEBI:456216"/>
        <dbReference type="EC" id="2.7.4.8"/>
    </reaction>
</comment>
<feature type="binding site" evidence="9">
    <location>
        <begin position="15"/>
        <end position="22"/>
    </location>
    <ligand>
        <name>ATP</name>
        <dbReference type="ChEBI" id="CHEBI:30616"/>
    </ligand>
</feature>
<dbReference type="EMBL" id="JAKGUD010000003">
    <property type="protein sequence ID" value="MCF4141947.1"/>
    <property type="molecule type" value="Genomic_DNA"/>
</dbReference>
<dbReference type="SUPFAM" id="SSF52540">
    <property type="entry name" value="P-loop containing nucleoside triphosphate hydrolases"/>
    <property type="match status" value="1"/>
</dbReference>
<keyword evidence="4 9" id="KW-0808">Transferase</keyword>
<reference evidence="11 12" key="1">
    <citation type="submission" date="2022-01" db="EMBL/GenBank/DDBJ databases">
        <title>Dethiosulfovibrio faecalis sp. nov., a novel proteolytic, non-sulfur-reducing bacterium isolated from a marine aquaculture solid waste bioreactor.</title>
        <authorList>
            <person name="Grabowski S."/>
            <person name="Apolinario E."/>
            <person name="Schneider N."/>
            <person name="Marshall C.W."/>
            <person name="Sowers K.R."/>
        </authorList>
    </citation>
    <scope>NUCLEOTIDE SEQUENCE [LARGE SCALE GENOMIC DNA]</scope>
    <source>
        <strain evidence="11 12">DSM 12537</strain>
    </source>
</reference>
<protein>
    <recommendedName>
        <fullName evidence="3 9">Guanylate kinase</fullName>
        <ecNumber evidence="2 9">2.7.4.8</ecNumber>
    </recommendedName>
    <alternativeName>
        <fullName evidence="8 9">GMP kinase</fullName>
    </alternativeName>
</protein>
<evidence type="ECO:0000256" key="3">
    <source>
        <dbReference type="ARBA" id="ARBA00016296"/>
    </source>
</evidence>
<dbReference type="EC" id="2.7.4.8" evidence="2 9"/>
<gene>
    <name evidence="9 11" type="primary">gmk</name>
    <name evidence="11" type="ORF">L2W38_03845</name>
</gene>
<comment type="caution">
    <text evidence="11">The sequence shown here is derived from an EMBL/GenBank/DDBJ whole genome shotgun (WGS) entry which is preliminary data.</text>
</comment>
<dbReference type="InterPro" id="IPR017665">
    <property type="entry name" value="Guanylate_kinase"/>
</dbReference>
<sequence>MVKRDSRGRLFVFSGPSGAGKGTVRKELFRRVEGLVFSISCTTRTPRQGEIDGVDYRFIGQKEFKRRIAAGDFLEWAEVHGNMYGTLCSDVERYLDEGKDVVLEIDVQGTLQVKDRCPDIVTVFLTPPSTEELECRLRRRGSEDERTIKLRLNNALEEMALAVRYDHIVVNDELQRAVSELEQIVYDYREGRGKGRD</sequence>
<evidence type="ECO:0000256" key="6">
    <source>
        <dbReference type="ARBA" id="ARBA00022777"/>
    </source>
</evidence>
<name>A0ABS9EP46_9BACT</name>
<evidence type="ECO:0000256" key="1">
    <source>
        <dbReference type="ARBA" id="ARBA00005790"/>
    </source>
</evidence>
<keyword evidence="5 9" id="KW-0547">Nucleotide-binding</keyword>
<evidence type="ECO:0000256" key="4">
    <source>
        <dbReference type="ARBA" id="ARBA00022679"/>
    </source>
</evidence>
<evidence type="ECO:0000256" key="7">
    <source>
        <dbReference type="ARBA" id="ARBA00022840"/>
    </source>
</evidence>
<feature type="domain" description="Guanylate kinase-like" evidence="10">
    <location>
        <begin position="8"/>
        <end position="186"/>
    </location>
</feature>
<comment type="function">
    <text evidence="9">Essential for recycling GMP and indirectly, cGMP.</text>
</comment>
<dbReference type="SMART" id="SM00072">
    <property type="entry name" value="GuKc"/>
    <property type="match status" value="1"/>
</dbReference>
<keyword evidence="9" id="KW-0963">Cytoplasm</keyword>
<dbReference type="GO" id="GO:0004385">
    <property type="term" value="F:GMP kinase activity"/>
    <property type="evidence" value="ECO:0007669"/>
    <property type="project" value="UniProtKB-EC"/>
</dbReference>
<accession>A0ABS9EP46</accession>
<dbReference type="PANTHER" id="PTHR23117:SF13">
    <property type="entry name" value="GUANYLATE KINASE"/>
    <property type="match status" value="1"/>
</dbReference>